<feature type="non-terminal residue" evidence="1">
    <location>
        <position position="43"/>
    </location>
</feature>
<evidence type="ECO:0000313" key="2">
    <source>
        <dbReference type="Proteomes" id="UP000663836"/>
    </source>
</evidence>
<accession>A0A820CTS0</accession>
<gene>
    <name evidence="1" type="ORF">JBS370_LOCUS37054</name>
</gene>
<dbReference type="EMBL" id="CAJOBD010015936">
    <property type="protein sequence ID" value="CAF4212341.1"/>
    <property type="molecule type" value="Genomic_DNA"/>
</dbReference>
<sequence>MKRIDNEIENSSTKTNLSGAIYILYLEFLDGLIPLLTTKRVSK</sequence>
<reference evidence="1" key="1">
    <citation type="submission" date="2021-02" db="EMBL/GenBank/DDBJ databases">
        <authorList>
            <person name="Nowell W R."/>
        </authorList>
    </citation>
    <scope>NUCLEOTIDE SEQUENCE</scope>
</reference>
<evidence type="ECO:0000313" key="1">
    <source>
        <dbReference type="EMBL" id="CAF4212341.1"/>
    </source>
</evidence>
<comment type="caution">
    <text evidence="1">The sequence shown here is derived from an EMBL/GenBank/DDBJ whole genome shotgun (WGS) entry which is preliminary data.</text>
</comment>
<organism evidence="1 2">
    <name type="scientific">Rotaria sordida</name>
    <dbReference type="NCBI Taxonomy" id="392033"/>
    <lineage>
        <taxon>Eukaryota</taxon>
        <taxon>Metazoa</taxon>
        <taxon>Spiralia</taxon>
        <taxon>Gnathifera</taxon>
        <taxon>Rotifera</taxon>
        <taxon>Eurotatoria</taxon>
        <taxon>Bdelloidea</taxon>
        <taxon>Philodinida</taxon>
        <taxon>Philodinidae</taxon>
        <taxon>Rotaria</taxon>
    </lineage>
</organism>
<dbReference type="AlphaFoldDB" id="A0A820CTS0"/>
<protein>
    <submittedName>
        <fullName evidence="1">Uncharacterized protein</fullName>
    </submittedName>
</protein>
<proteinExistence type="predicted"/>
<name>A0A820CTS0_9BILA</name>
<dbReference type="Proteomes" id="UP000663836">
    <property type="component" value="Unassembled WGS sequence"/>
</dbReference>